<evidence type="ECO:0000259" key="2">
    <source>
        <dbReference type="Pfam" id="PF24571"/>
    </source>
</evidence>
<dbReference type="PANTHER" id="PTHR11199:SF0">
    <property type="entry name" value="LD34181P-RELATED"/>
    <property type="match status" value="1"/>
</dbReference>
<dbReference type="HOGENOM" id="CLU_589727_0_0_1"/>
<feature type="region of interest" description="Disordered" evidence="1">
    <location>
        <begin position="1"/>
        <end position="32"/>
    </location>
</feature>
<dbReference type="AlphaFoldDB" id="G7J1X1"/>
<sequence length="464" mass="53247">MENPAPPSEEHVKRERSAKYSNPKPKPPRISEVIKDNGKLIPHAVKLWVESYEKDQRSAMDELLTTLVEDWKCILYMLLDENFSISDKSVTNLVRLLCASVKKAFGERIVPTIDNRNTDNFVREVFENNKQDITVAMMKCYPLLLRKFISDKTKVSLLVEIILYLNLELYSLKRNVLQLMKEAFFKHGDKDPLRACVKAINFCCKESRGELQDFARNKLKELEDEIIDKLKSAIKEVEDGGDEYSLVNLRRLHELQLSRYVSIDNLHEEIVMVLRNYRNVEDEVVGLLLQLLHFHLAWSLMSIIYGGSVSAASINSFLSKRDTLLSELDKIRSEFVGYQPNSYELQKFWELCQQQLNVSEGSNRCAVLIAACKLITNDVVPKDYLAPEIISHFVMHGTDVAEITNKANHFSDDKERVSAKRQGCPWKMQNMQGKKVFKDRSSSEDEDYISVSEQNAQGQARGGG</sequence>
<evidence type="ECO:0000313" key="5">
    <source>
        <dbReference type="Proteomes" id="UP000002051"/>
    </source>
</evidence>
<feature type="compositionally biased region" description="Basic and acidic residues" evidence="1">
    <location>
        <begin position="8"/>
        <end position="18"/>
    </location>
</feature>
<dbReference type="Proteomes" id="UP000002051">
    <property type="component" value="Chromosome 3"/>
</dbReference>
<evidence type="ECO:0000313" key="4">
    <source>
        <dbReference type="EnsemblPlants" id="AES70255"/>
    </source>
</evidence>
<dbReference type="GO" id="GO:0008278">
    <property type="term" value="C:cohesin complex"/>
    <property type="evidence" value="ECO:0000318"/>
    <property type="project" value="GO_Central"/>
</dbReference>
<dbReference type="GO" id="GO:0000785">
    <property type="term" value="C:chromatin"/>
    <property type="evidence" value="ECO:0000318"/>
    <property type="project" value="GO_Central"/>
</dbReference>
<dbReference type="STRING" id="3880.G7J1X1"/>
<keyword evidence="5" id="KW-1185">Reference proteome</keyword>
<gene>
    <name evidence="3" type="ordered locus">MTR_3g050420</name>
</gene>
<dbReference type="InterPro" id="IPR056396">
    <property type="entry name" value="HEAT_SCC3-SA"/>
</dbReference>
<evidence type="ECO:0000256" key="1">
    <source>
        <dbReference type="SAM" id="MobiDB-lite"/>
    </source>
</evidence>
<feature type="domain" description="Cohesin subunit SCC3/SA HEAT-repeats" evidence="2">
    <location>
        <begin position="66"/>
        <end position="298"/>
    </location>
</feature>
<dbReference type="GO" id="GO:0005634">
    <property type="term" value="C:nucleus"/>
    <property type="evidence" value="ECO:0000318"/>
    <property type="project" value="GO_Central"/>
</dbReference>
<evidence type="ECO:0000313" key="3">
    <source>
        <dbReference type="EMBL" id="AES70255.1"/>
    </source>
</evidence>
<name>G7J1X1_MEDTR</name>
<dbReference type="GO" id="GO:0003682">
    <property type="term" value="F:chromatin binding"/>
    <property type="evidence" value="ECO:0000318"/>
    <property type="project" value="GO_Central"/>
</dbReference>
<reference evidence="3 5" key="2">
    <citation type="journal article" date="2014" name="BMC Genomics">
        <title>An improved genome release (version Mt4.0) for the model legume Medicago truncatula.</title>
        <authorList>
            <person name="Tang H."/>
            <person name="Krishnakumar V."/>
            <person name="Bidwell S."/>
            <person name="Rosen B."/>
            <person name="Chan A."/>
            <person name="Zhou S."/>
            <person name="Gentzbittel L."/>
            <person name="Childs K.L."/>
            <person name="Yandell M."/>
            <person name="Gundlach H."/>
            <person name="Mayer K.F."/>
            <person name="Schwartz D.C."/>
            <person name="Town C.D."/>
        </authorList>
    </citation>
    <scope>GENOME REANNOTATION</scope>
    <source>
        <strain evidence="4 5">cv. Jemalong A17</strain>
    </source>
</reference>
<proteinExistence type="predicted"/>
<accession>G7J1X1</accession>
<dbReference type="PANTHER" id="PTHR11199">
    <property type="entry name" value="STROMAL ANTIGEN"/>
    <property type="match status" value="1"/>
</dbReference>
<dbReference type="InterPro" id="IPR039662">
    <property type="entry name" value="Cohesin_Scc3/SA"/>
</dbReference>
<protein>
    <submittedName>
        <fullName evidence="3">Sister-chromatide cohesion protein, putative</fullName>
    </submittedName>
</protein>
<organism evidence="3 5">
    <name type="scientific">Medicago truncatula</name>
    <name type="common">Barrel medic</name>
    <name type="synonym">Medicago tribuloides</name>
    <dbReference type="NCBI Taxonomy" id="3880"/>
    <lineage>
        <taxon>Eukaryota</taxon>
        <taxon>Viridiplantae</taxon>
        <taxon>Streptophyta</taxon>
        <taxon>Embryophyta</taxon>
        <taxon>Tracheophyta</taxon>
        <taxon>Spermatophyta</taxon>
        <taxon>Magnoliopsida</taxon>
        <taxon>eudicotyledons</taxon>
        <taxon>Gunneridae</taxon>
        <taxon>Pentapetalae</taxon>
        <taxon>rosids</taxon>
        <taxon>fabids</taxon>
        <taxon>Fabales</taxon>
        <taxon>Fabaceae</taxon>
        <taxon>Papilionoideae</taxon>
        <taxon>50 kb inversion clade</taxon>
        <taxon>NPAAA clade</taxon>
        <taxon>Hologalegina</taxon>
        <taxon>IRL clade</taxon>
        <taxon>Trifolieae</taxon>
        <taxon>Medicago</taxon>
    </lineage>
</organism>
<dbReference type="GO" id="GO:0007062">
    <property type="term" value="P:sister chromatid cohesion"/>
    <property type="evidence" value="ECO:0000318"/>
    <property type="project" value="GO_Central"/>
</dbReference>
<reference evidence="4" key="3">
    <citation type="submission" date="2015-04" db="UniProtKB">
        <authorList>
            <consortium name="EnsemblPlants"/>
        </authorList>
    </citation>
    <scope>IDENTIFICATION</scope>
    <source>
        <strain evidence="4">cv. Jemalong A17</strain>
    </source>
</reference>
<dbReference type="EMBL" id="CM001219">
    <property type="protein sequence ID" value="AES70255.1"/>
    <property type="molecule type" value="Genomic_DNA"/>
</dbReference>
<dbReference type="eggNOG" id="KOG2011">
    <property type="taxonomic scope" value="Eukaryota"/>
</dbReference>
<dbReference type="EnsemblPlants" id="AES70255">
    <property type="protein sequence ID" value="AES70255"/>
    <property type="gene ID" value="MTR_3g050420"/>
</dbReference>
<dbReference type="Pfam" id="PF24571">
    <property type="entry name" value="HEAT_SCC3-SA"/>
    <property type="match status" value="1"/>
</dbReference>
<feature type="region of interest" description="Disordered" evidence="1">
    <location>
        <begin position="431"/>
        <end position="464"/>
    </location>
</feature>
<dbReference type="PaxDb" id="3880-AES70255"/>
<reference evidence="3 5" key="1">
    <citation type="journal article" date="2011" name="Nature">
        <title>The Medicago genome provides insight into the evolution of rhizobial symbioses.</title>
        <authorList>
            <person name="Young N.D."/>
            <person name="Debelle F."/>
            <person name="Oldroyd G.E."/>
            <person name="Geurts R."/>
            <person name="Cannon S.B."/>
            <person name="Udvardi M.K."/>
            <person name="Benedito V.A."/>
            <person name="Mayer K.F."/>
            <person name="Gouzy J."/>
            <person name="Schoof H."/>
            <person name="Van de Peer Y."/>
            <person name="Proost S."/>
            <person name="Cook D.R."/>
            <person name="Meyers B.C."/>
            <person name="Spannagl M."/>
            <person name="Cheung F."/>
            <person name="De Mita S."/>
            <person name="Krishnakumar V."/>
            <person name="Gundlach H."/>
            <person name="Zhou S."/>
            <person name="Mudge J."/>
            <person name="Bharti A.K."/>
            <person name="Murray J.D."/>
            <person name="Naoumkina M.A."/>
            <person name="Rosen B."/>
            <person name="Silverstein K.A."/>
            <person name="Tang H."/>
            <person name="Rombauts S."/>
            <person name="Zhao P.X."/>
            <person name="Zhou P."/>
            <person name="Barbe V."/>
            <person name="Bardou P."/>
            <person name="Bechner M."/>
            <person name="Bellec A."/>
            <person name="Berger A."/>
            <person name="Berges H."/>
            <person name="Bidwell S."/>
            <person name="Bisseling T."/>
            <person name="Choisne N."/>
            <person name="Couloux A."/>
            <person name="Denny R."/>
            <person name="Deshpande S."/>
            <person name="Dai X."/>
            <person name="Doyle J.J."/>
            <person name="Dudez A.M."/>
            <person name="Farmer A.D."/>
            <person name="Fouteau S."/>
            <person name="Franken C."/>
            <person name="Gibelin C."/>
            <person name="Gish J."/>
            <person name="Goldstein S."/>
            <person name="Gonzalez A.J."/>
            <person name="Green P.J."/>
            <person name="Hallab A."/>
            <person name="Hartog M."/>
            <person name="Hua A."/>
            <person name="Humphray S.J."/>
            <person name="Jeong D.H."/>
            <person name="Jing Y."/>
            <person name="Jocker A."/>
            <person name="Kenton S.M."/>
            <person name="Kim D.J."/>
            <person name="Klee K."/>
            <person name="Lai H."/>
            <person name="Lang C."/>
            <person name="Lin S."/>
            <person name="Macmil S.L."/>
            <person name="Magdelenat G."/>
            <person name="Matthews L."/>
            <person name="McCorrison J."/>
            <person name="Monaghan E.L."/>
            <person name="Mun J.H."/>
            <person name="Najar F.Z."/>
            <person name="Nicholson C."/>
            <person name="Noirot C."/>
            <person name="O'Bleness M."/>
            <person name="Paule C.R."/>
            <person name="Poulain J."/>
            <person name="Prion F."/>
            <person name="Qin B."/>
            <person name="Qu C."/>
            <person name="Retzel E.F."/>
            <person name="Riddle C."/>
            <person name="Sallet E."/>
            <person name="Samain S."/>
            <person name="Samson N."/>
            <person name="Sanders I."/>
            <person name="Saurat O."/>
            <person name="Scarpelli C."/>
            <person name="Schiex T."/>
            <person name="Segurens B."/>
            <person name="Severin A.J."/>
            <person name="Sherrier D.J."/>
            <person name="Shi R."/>
            <person name="Sims S."/>
            <person name="Singer S.R."/>
            <person name="Sinharoy S."/>
            <person name="Sterck L."/>
            <person name="Viollet A."/>
            <person name="Wang B.B."/>
            <person name="Wang K."/>
            <person name="Wang M."/>
            <person name="Wang X."/>
            <person name="Warfsmann J."/>
            <person name="Weissenbach J."/>
            <person name="White D.D."/>
            <person name="White J.D."/>
            <person name="Wiley G.B."/>
            <person name="Wincker P."/>
            <person name="Xing Y."/>
            <person name="Yang L."/>
            <person name="Yao Z."/>
            <person name="Ying F."/>
            <person name="Zhai J."/>
            <person name="Zhou L."/>
            <person name="Zuber A."/>
            <person name="Denarie J."/>
            <person name="Dixon R.A."/>
            <person name="May G.D."/>
            <person name="Schwartz D.C."/>
            <person name="Rogers J."/>
            <person name="Quetier F."/>
            <person name="Town C.D."/>
            <person name="Roe B.A."/>
        </authorList>
    </citation>
    <scope>NUCLEOTIDE SEQUENCE [LARGE SCALE GENOMIC DNA]</scope>
    <source>
        <strain evidence="3">A17</strain>
        <strain evidence="4 5">cv. Jemalong A17</strain>
    </source>
</reference>